<dbReference type="Gene3D" id="3.20.20.370">
    <property type="entry name" value="Glycoside hydrolase/deacetylase"/>
    <property type="match status" value="1"/>
</dbReference>
<keyword evidence="7" id="KW-1185">Reference proteome</keyword>
<sequence>MTTAATRFRAKIFEPPCRDGRLVNAMSVDVEDYFQVQALAGAIHRDDWEAQPRRVEVNTNRILELFDRHGVKATFFTLGWVAERHPGLVRRIVAEGHELASHGSEHRRADHQDAEGFRQDVRRSKSLLEDLTGEAVRGYRAPTFSIGHHNMWAFDILASEGYAYSSSVYPVKRDNYGMPDAPRFAFFPLEGMAFEEYPITTVQVGGRNLPGGGGGFFRLFPYGLSRAAIARVNGKDRKPAIFYFHPWEIDPRQPRVRPLGLKSRFRHYLNLGKTVGRLERLLADFAWDRMDRVFRPGQ</sequence>
<dbReference type="Proteomes" id="UP000078428">
    <property type="component" value="Unassembled WGS sequence"/>
</dbReference>
<name>A0A178MLM2_9PROT</name>
<organism evidence="6 7">
    <name type="scientific">Paramagnetospirillum marisnigri</name>
    <dbReference type="NCBI Taxonomy" id="1285242"/>
    <lineage>
        <taxon>Bacteria</taxon>
        <taxon>Pseudomonadati</taxon>
        <taxon>Pseudomonadota</taxon>
        <taxon>Alphaproteobacteria</taxon>
        <taxon>Rhodospirillales</taxon>
        <taxon>Magnetospirillaceae</taxon>
        <taxon>Paramagnetospirillum</taxon>
    </lineage>
</organism>
<evidence type="ECO:0000256" key="4">
    <source>
        <dbReference type="ARBA" id="ARBA00032976"/>
    </source>
</evidence>
<accession>A0A178MLM2</accession>
<dbReference type="RefSeq" id="WP_068493191.1">
    <property type="nucleotide sequence ID" value="NZ_LWQT01000060.1"/>
</dbReference>
<dbReference type="Pfam" id="PF11959">
    <property type="entry name" value="DUF3473"/>
    <property type="match status" value="1"/>
</dbReference>
<evidence type="ECO:0000256" key="3">
    <source>
        <dbReference type="ARBA" id="ARBA00020071"/>
    </source>
</evidence>
<evidence type="ECO:0000256" key="2">
    <source>
        <dbReference type="ARBA" id="ARBA00010973"/>
    </source>
</evidence>
<evidence type="ECO:0000313" key="6">
    <source>
        <dbReference type="EMBL" id="OAN49600.1"/>
    </source>
</evidence>
<reference evidence="6 7" key="1">
    <citation type="submission" date="2016-04" db="EMBL/GenBank/DDBJ databases">
        <title>Draft genome sequence of freshwater magnetotactic bacteria Magnetospirillum marisnigri SP-1 and Magnetospirillum moscoviense BB-1.</title>
        <authorList>
            <person name="Koziaeva V."/>
            <person name="Dziuba M.V."/>
            <person name="Ivanov T.M."/>
            <person name="Kuznetsov B."/>
            <person name="Grouzdev D.S."/>
        </authorList>
    </citation>
    <scope>NUCLEOTIDE SEQUENCE [LARGE SCALE GENOMIC DNA]</scope>
    <source>
        <strain evidence="6 7">SP-1</strain>
    </source>
</reference>
<proteinExistence type="inferred from homology"/>
<dbReference type="Pfam" id="PF01522">
    <property type="entry name" value="Polysacc_deac_1"/>
    <property type="match status" value="1"/>
</dbReference>
<dbReference type="InterPro" id="IPR014344">
    <property type="entry name" value="XrtA_polysacc_deacetyl"/>
</dbReference>
<dbReference type="InterPro" id="IPR045235">
    <property type="entry name" value="PuuE_HpPgdA-like"/>
</dbReference>
<dbReference type="GO" id="GO:0016810">
    <property type="term" value="F:hydrolase activity, acting on carbon-nitrogen (but not peptide) bonds"/>
    <property type="evidence" value="ECO:0007669"/>
    <property type="project" value="InterPro"/>
</dbReference>
<dbReference type="GO" id="GO:0005975">
    <property type="term" value="P:carbohydrate metabolic process"/>
    <property type="evidence" value="ECO:0007669"/>
    <property type="project" value="InterPro"/>
</dbReference>
<comment type="function">
    <text evidence="1">Is involved in generating a small heat-stable compound (Nod), an acylated oligomer of N-acetylglucosamine, that stimulates mitosis in various plant protoplasts.</text>
</comment>
<dbReference type="OrthoDB" id="9784220at2"/>
<dbReference type="PANTHER" id="PTHR47561:SF1">
    <property type="entry name" value="POLYSACCHARIDE DEACETYLASE FAMILY PROTEIN (AFU_ORTHOLOGUE AFUA_6G05030)"/>
    <property type="match status" value="1"/>
</dbReference>
<dbReference type="AlphaFoldDB" id="A0A178MLM2"/>
<comment type="caution">
    <text evidence="6">The sequence shown here is derived from an EMBL/GenBank/DDBJ whole genome shotgun (WGS) entry which is preliminary data.</text>
</comment>
<dbReference type="EMBL" id="LWQT01000060">
    <property type="protein sequence ID" value="OAN49600.1"/>
    <property type="molecule type" value="Genomic_DNA"/>
</dbReference>
<dbReference type="SUPFAM" id="SSF88713">
    <property type="entry name" value="Glycoside hydrolase/deacetylase"/>
    <property type="match status" value="1"/>
</dbReference>
<protein>
    <recommendedName>
        <fullName evidence="3">Chitooligosaccharide deacetylase</fullName>
    </recommendedName>
    <alternativeName>
        <fullName evidence="4">Nodulation protein B</fullName>
    </alternativeName>
</protein>
<dbReference type="STRING" id="1285242.A6A04_19105"/>
<evidence type="ECO:0000259" key="5">
    <source>
        <dbReference type="PROSITE" id="PS51677"/>
    </source>
</evidence>
<gene>
    <name evidence="6" type="ORF">A6A04_19105</name>
</gene>
<comment type="similarity">
    <text evidence="2">Belongs to the polysaccharide deacetylase family.</text>
</comment>
<dbReference type="PROSITE" id="PS51677">
    <property type="entry name" value="NODB"/>
    <property type="match status" value="1"/>
</dbReference>
<dbReference type="PANTHER" id="PTHR47561">
    <property type="entry name" value="POLYSACCHARIDE DEACETYLASE FAMILY PROTEIN (AFU_ORTHOLOGUE AFUA_6G05030)"/>
    <property type="match status" value="1"/>
</dbReference>
<dbReference type="InterPro" id="IPR011330">
    <property type="entry name" value="Glyco_hydro/deAcase_b/a-brl"/>
</dbReference>
<dbReference type="CDD" id="cd10941">
    <property type="entry name" value="CE4_PuuE_HpPgdA_like_2"/>
    <property type="match status" value="1"/>
</dbReference>
<feature type="domain" description="NodB homology" evidence="5">
    <location>
        <begin position="37"/>
        <end position="298"/>
    </location>
</feature>
<dbReference type="NCBIfam" id="TIGR03006">
    <property type="entry name" value="pepcterm_polyde"/>
    <property type="match status" value="1"/>
</dbReference>
<evidence type="ECO:0000256" key="1">
    <source>
        <dbReference type="ARBA" id="ARBA00003236"/>
    </source>
</evidence>
<dbReference type="InterPro" id="IPR002509">
    <property type="entry name" value="NODB_dom"/>
</dbReference>
<evidence type="ECO:0000313" key="7">
    <source>
        <dbReference type="Proteomes" id="UP000078428"/>
    </source>
</evidence>
<dbReference type="InterPro" id="IPR022560">
    <property type="entry name" value="DUF3473"/>
</dbReference>